<sequence length="221" mass="23895">MQERQLDRIGDLFDLAVETAHVVVGDVRNFFEHEVVGFGARELFEQHARAWIHEGGVAAAEAFSQERVGQLDYAFFVGATGDEGAPPIGEHLFDGDDLTGGVGAACEHDGQRFVEHDLLPAREPAAEVGVHRHAHLATACEDVDGVVVVGSEHRAVTGGGLREFVDLFAQRGDVLARLAQGVGELLVLGDGLGQLAFRFEQPFLERTHALWCVGVPLAQRQ</sequence>
<organism evidence="1">
    <name type="scientific">freshwater metagenome</name>
    <dbReference type="NCBI Taxonomy" id="449393"/>
    <lineage>
        <taxon>unclassified sequences</taxon>
        <taxon>metagenomes</taxon>
        <taxon>ecological metagenomes</taxon>
    </lineage>
</organism>
<gene>
    <name evidence="1" type="ORF">UFOPK3139_02220</name>
</gene>
<dbReference type="EMBL" id="CAFABA010000106">
    <property type="protein sequence ID" value="CAB4834851.1"/>
    <property type="molecule type" value="Genomic_DNA"/>
</dbReference>
<protein>
    <submittedName>
        <fullName evidence="1">Unannotated protein</fullName>
    </submittedName>
</protein>
<accession>A0A6J7APH0</accession>
<proteinExistence type="predicted"/>
<dbReference type="AlphaFoldDB" id="A0A6J7APH0"/>
<evidence type="ECO:0000313" key="1">
    <source>
        <dbReference type="EMBL" id="CAB4834851.1"/>
    </source>
</evidence>
<reference evidence="1" key="1">
    <citation type="submission" date="2020-05" db="EMBL/GenBank/DDBJ databases">
        <authorList>
            <person name="Chiriac C."/>
            <person name="Salcher M."/>
            <person name="Ghai R."/>
            <person name="Kavagutti S V."/>
        </authorList>
    </citation>
    <scope>NUCLEOTIDE SEQUENCE</scope>
</reference>
<name>A0A6J7APH0_9ZZZZ</name>